<dbReference type="EMBL" id="LAZR01005716">
    <property type="protein sequence ID" value="KKM97695.1"/>
    <property type="molecule type" value="Genomic_DNA"/>
</dbReference>
<name>A0A0F9P9J9_9ZZZZ</name>
<sequence>QKESIEELNKKEGEKPYIMVVDQRGDMIIMGCSCLADVIFYSDYFHKFEESIDLEDITVMRALITDPADLPFRMPSAASAFVLNEEIGINKFDFMCEATEHIETIVDVFKDMEIEDFAVLIGIEFSETIRSRVINKIEEKRLERIKGRSTAGGQWWQV</sequence>
<comment type="caution">
    <text evidence="1">The sequence shown here is derived from an EMBL/GenBank/DDBJ whole genome shotgun (WGS) entry which is preliminary data.</text>
</comment>
<gene>
    <name evidence="1" type="ORF">LCGC14_1165370</name>
</gene>
<evidence type="ECO:0000313" key="1">
    <source>
        <dbReference type="EMBL" id="KKM97695.1"/>
    </source>
</evidence>
<proteinExistence type="predicted"/>
<organism evidence="1">
    <name type="scientific">marine sediment metagenome</name>
    <dbReference type="NCBI Taxonomy" id="412755"/>
    <lineage>
        <taxon>unclassified sequences</taxon>
        <taxon>metagenomes</taxon>
        <taxon>ecological metagenomes</taxon>
    </lineage>
</organism>
<protein>
    <submittedName>
        <fullName evidence="1">Uncharacterized protein</fullName>
    </submittedName>
</protein>
<reference evidence="1" key="1">
    <citation type="journal article" date="2015" name="Nature">
        <title>Complex archaea that bridge the gap between prokaryotes and eukaryotes.</title>
        <authorList>
            <person name="Spang A."/>
            <person name="Saw J.H."/>
            <person name="Jorgensen S.L."/>
            <person name="Zaremba-Niedzwiedzka K."/>
            <person name="Martijn J."/>
            <person name="Lind A.E."/>
            <person name="van Eijk R."/>
            <person name="Schleper C."/>
            <person name="Guy L."/>
            <person name="Ettema T.J."/>
        </authorList>
    </citation>
    <scope>NUCLEOTIDE SEQUENCE</scope>
</reference>
<dbReference type="AlphaFoldDB" id="A0A0F9P9J9"/>
<accession>A0A0F9P9J9</accession>
<feature type="non-terminal residue" evidence="1">
    <location>
        <position position="1"/>
    </location>
</feature>